<reference evidence="1 2" key="1">
    <citation type="submission" date="2019-08" db="EMBL/GenBank/DDBJ databases">
        <title>Bacillus genomes from the desert of Cuatro Cienegas, Coahuila.</title>
        <authorList>
            <person name="Olmedo-Alvarez G."/>
        </authorList>
    </citation>
    <scope>NUCLEOTIDE SEQUENCE [LARGE SCALE GENOMIC DNA]</scope>
    <source>
        <strain evidence="1 2">CH34_1T</strain>
    </source>
</reference>
<dbReference type="OrthoDB" id="6844513at2"/>
<name>A0A5D4NUH2_9BACI</name>
<organism evidence="1 2">
    <name type="scientific">Rossellomorea vietnamensis</name>
    <dbReference type="NCBI Taxonomy" id="218284"/>
    <lineage>
        <taxon>Bacteria</taxon>
        <taxon>Bacillati</taxon>
        <taxon>Bacillota</taxon>
        <taxon>Bacilli</taxon>
        <taxon>Bacillales</taxon>
        <taxon>Bacillaceae</taxon>
        <taxon>Rossellomorea</taxon>
    </lineage>
</organism>
<evidence type="ECO:0000313" key="2">
    <source>
        <dbReference type="Proteomes" id="UP000322267"/>
    </source>
</evidence>
<accession>A0A5D4NUH2</accession>
<evidence type="ECO:0000313" key="1">
    <source>
        <dbReference type="EMBL" id="TYS17108.1"/>
    </source>
</evidence>
<sequence>MNKAVFLKDFLISNIEHLETSSSSGTHAIYPTFDLHPRDFLKFAKNELENFTQKKDKLIHIINCLSHLKRALDCQLDSFFHHFGLYSIVRKNNLKFDKKMDFLKDIGVIESASLSRLNRIRNKMEHDYKIPDIQEIEVYYDLVVAFISVIESTITMFLSNYHVQIGSNNENSFRFFDLEYKFNEGPKITFYIVYQDKKKFNLEVNVTERKEFVYFLRALIFMSKLEYMRHETIIEHLSSSSE</sequence>
<dbReference type="AlphaFoldDB" id="A0A5D4NUH2"/>
<proteinExistence type="predicted"/>
<dbReference type="RefSeq" id="WP_148939723.1">
    <property type="nucleotide sequence ID" value="NZ_VTEI01000004.1"/>
</dbReference>
<protein>
    <submittedName>
        <fullName evidence="1">Uncharacterized protein</fullName>
    </submittedName>
</protein>
<dbReference type="Proteomes" id="UP000322267">
    <property type="component" value="Unassembled WGS sequence"/>
</dbReference>
<gene>
    <name evidence="1" type="ORF">FZC78_10865</name>
</gene>
<dbReference type="EMBL" id="VTEI01000004">
    <property type="protein sequence ID" value="TYS17108.1"/>
    <property type="molecule type" value="Genomic_DNA"/>
</dbReference>
<comment type="caution">
    <text evidence="1">The sequence shown here is derived from an EMBL/GenBank/DDBJ whole genome shotgun (WGS) entry which is preliminary data.</text>
</comment>